<evidence type="ECO:0000313" key="4">
    <source>
        <dbReference type="EMBL" id="GAG04123.1"/>
    </source>
</evidence>
<dbReference type="Gene3D" id="3.30.70.640">
    <property type="entry name" value="Molybdopterin cofactor biosynthesis C (MoaC) domain"/>
    <property type="match status" value="1"/>
</dbReference>
<comment type="caution">
    <text evidence="4">The sequence shown here is derived from an EMBL/GenBank/DDBJ whole genome shotgun (WGS) entry which is preliminary data.</text>
</comment>
<proteinExistence type="predicted"/>
<evidence type="ECO:0000256" key="2">
    <source>
        <dbReference type="ARBA" id="ARBA00023150"/>
    </source>
</evidence>
<gene>
    <name evidence="4" type="ORF">S01H1_38314</name>
</gene>
<comment type="pathway">
    <text evidence="1">Cofactor biosynthesis; molybdopterin biosynthesis.</text>
</comment>
<dbReference type="UniPathway" id="UPA00344"/>
<evidence type="ECO:0000259" key="3">
    <source>
        <dbReference type="Pfam" id="PF01967"/>
    </source>
</evidence>
<feature type="domain" description="Molybdopterin cofactor biosynthesis C (MoaC)" evidence="3">
    <location>
        <begin position="1"/>
        <end position="97"/>
    </location>
</feature>
<protein>
    <recommendedName>
        <fullName evidence="3">Molybdopterin cofactor biosynthesis C (MoaC) domain-containing protein</fullName>
    </recommendedName>
</protein>
<reference evidence="4" key="1">
    <citation type="journal article" date="2014" name="Front. Microbiol.">
        <title>High frequency of phylogenetically diverse reductive dehalogenase-homologous genes in deep subseafloor sedimentary metagenomes.</title>
        <authorList>
            <person name="Kawai M."/>
            <person name="Futagami T."/>
            <person name="Toyoda A."/>
            <person name="Takaki Y."/>
            <person name="Nishi S."/>
            <person name="Hori S."/>
            <person name="Arai W."/>
            <person name="Tsubouchi T."/>
            <person name="Morono Y."/>
            <person name="Uchiyama I."/>
            <person name="Ito T."/>
            <person name="Fujiyama A."/>
            <person name="Inagaki F."/>
            <person name="Takami H."/>
        </authorList>
    </citation>
    <scope>NUCLEOTIDE SEQUENCE</scope>
    <source>
        <strain evidence="4">Expedition CK06-06</strain>
    </source>
</reference>
<feature type="non-terminal residue" evidence="4">
    <location>
        <position position="1"/>
    </location>
</feature>
<dbReference type="GO" id="GO:0006777">
    <property type="term" value="P:Mo-molybdopterin cofactor biosynthetic process"/>
    <property type="evidence" value="ECO:0007669"/>
    <property type="project" value="UniProtKB-KW"/>
</dbReference>
<dbReference type="Pfam" id="PF01967">
    <property type="entry name" value="MoaC"/>
    <property type="match status" value="1"/>
</dbReference>
<evidence type="ECO:0000256" key="1">
    <source>
        <dbReference type="ARBA" id="ARBA00005046"/>
    </source>
</evidence>
<dbReference type="SUPFAM" id="SSF55040">
    <property type="entry name" value="Molybdenum cofactor biosynthesis protein C, MoaC"/>
    <property type="match status" value="1"/>
</dbReference>
<dbReference type="InterPro" id="IPR036522">
    <property type="entry name" value="MoaC_sf"/>
</dbReference>
<accession>X0UUZ7</accession>
<dbReference type="InterPro" id="IPR002820">
    <property type="entry name" value="Mopterin_CF_biosynth-C_dom"/>
</dbReference>
<dbReference type="EMBL" id="BARS01024117">
    <property type="protein sequence ID" value="GAG04123.1"/>
    <property type="molecule type" value="Genomic_DNA"/>
</dbReference>
<organism evidence="4">
    <name type="scientific">marine sediment metagenome</name>
    <dbReference type="NCBI Taxonomy" id="412755"/>
    <lineage>
        <taxon>unclassified sequences</taxon>
        <taxon>metagenomes</taxon>
        <taxon>ecological metagenomes</taxon>
    </lineage>
</organism>
<dbReference type="AlphaFoldDB" id="X0UUZ7"/>
<name>X0UUZ7_9ZZZZ</name>
<keyword evidence="2" id="KW-0501">Molybdenum cofactor biosynthesis</keyword>
<sequence length="115" mass="12147">DALATARVAGIHAAKRTSEWIPLCHPLPLDWVQIEFSRTGSDELSIFCTAKTTARTGVEMEALTGAAAAALTLYDMAKSADKAIVIGPIQLERKAGGKSGTYLRTHETDTDAGSS</sequence>